<dbReference type="RefSeq" id="WP_187334021.1">
    <property type="nucleotide sequence ID" value="NZ_CP060490.1"/>
</dbReference>
<dbReference type="InterPro" id="IPR001932">
    <property type="entry name" value="PPM-type_phosphatase-like_dom"/>
</dbReference>
<dbReference type="InterPro" id="IPR015655">
    <property type="entry name" value="PP2C"/>
</dbReference>
<dbReference type="PROSITE" id="PS51746">
    <property type="entry name" value="PPM_2"/>
    <property type="match status" value="1"/>
</dbReference>
<dbReference type="SUPFAM" id="SSF81606">
    <property type="entry name" value="PP2C-like"/>
    <property type="match status" value="1"/>
</dbReference>
<evidence type="ECO:0000259" key="1">
    <source>
        <dbReference type="PROSITE" id="PS51746"/>
    </source>
</evidence>
<evidence type="ECO:0000313" key="3">
    <source>
        <dbReference type="Proteomes" id="UP000515960"/>
    </source>
</evidence>
<dbReference type="SMART" id="SM00331">
    <property type="entry name" value="PP2C_SIG"/>
    <property type="match status" value="1"/>
</dbReference>
<organism evidence="2 3">
    <name type="scientific">Oscillibacter hominis</name>
    <dbReference type="NCBI Taxonomy" id="2763056"/>
    <lineage>
        <taxon>Bacteria</taxon>
        <taxon>Bacillati</taxon>
        <taxon>Bacillota</taxon>
        <taxon>Clostridia</taxon>
        <taxon>Eubacteriales</taxon>
        <taxon>Oscillospiraceae</taxon>
        <taxon>Oscillibacter</taxon>
    </lineage>
</organism>
<dbReference type="Gene3D" id="3.60.40.10">
    <property type="entry name" value="PPM-type phosphatase domain"/>
    <property type="match status" value="1"/>
</dbReference>
<keyword evidence="3" id="KW-1185">Reference proteome</keyword>
<dbReference type="Pfam" id="PF13672">
    <property type="entry name" value="PP2C_2"/>
    <property type="match status" value="1"/>
</dbReference>
<dbReference type="CDD" id="cd00143">
    <property type="entry name" value="PP2Cc"/>
    <property type="match status" value="1"/>
</dbReference>
<proteinExistence type="predicted"/>
<dbReference type="GO" id="GO:0004722">
    <property type="term" value="F:protein serine/threonine phosphatase activity"/>
    <property type="evidence" value="ECO:0007669"/>
    <property type="project" value="InterPro"/>
</dbReference>
<dbReference type="EMBL" id="CP060490">
    <property type="protein sequence ID" value="QNL45593.1"/>
    <property type="molecule type" value="Genomic_DNA"/>
</dbReference>
<accession>A0A7G9B7R2</accession>
<dbReference type="AlphaFoldDB" id="A0A7G9B7R2"/>
<dbReference type="Proteomes" id="UP000515960">
    <property type="component" value="Chromosome"/>
</dbReference>
<dbReference type="NCBIfam" id="NF033484">
    <property type="entry name" value="Stp1_PP2C_phos"/>
    <property type="match status" value="1"/>
</dbReference>
<gene>
    <name evidence="2" type="ORF">H8790_06230</name>
</gene>
<dbReference type="InterPro" id="IPR036457">
    <property type="entry name" value="PPM-type-like_dom_sf"/>
</dbReference>
<protein>
    <submittedName>
        <fullName evidence="2">Stp1/IreP family PP2C-type Ser/Thr phosphatase</fullName>
    </submittedName>
</protein>
<sequence>MKVWGITDVGLVRKENQDAYAIAEEPTTVCVVCDGMGGTNGGRLASSIAVSTYVAELKKVLREDMTPEQLREASSYAVSLANDEVRRAAQQSEEYRSMGTTLVSAIAYPGGVVVSNVGDSRAYHITEDGIQRITRDHSLVENMVERGDITEEEARRHPNKNLITRALGPDMTTICDGFICPLEKNDFVLLCSDGLVDTVTDQEMLFEVIHSEDVDSCLNRLLEISKSQGAPDNVTIVLMQNN</sequence>
<evidence type="ECO:0000313" key="2">
    <source>
        <dbReference type="EMBL" id="QNL45593.1"/>
    </source>
</evidence>
<name>A0A7G9B7R2_9FIRM</name>
<reference evidence="2 3" key="1">
    <citation type="submission" date="2020-08" db="EMBL/GenBank/DDBJ databases">
        <authorList>
            <person name="Liu C."/>
            <person name="Sun Q."/>
        </authorList>
    </citation>
    <scope>NUCLEOTIDE SEQUENCE [LARGE SCALE GENOMIC DNA]</scope>
    <source>
        <strain evidence="2 3">NSJ-62</strain>
    </source>
</reference>
<feature type="domain" description="PPM-type phosphatase" evidence="1">
    <location>
        <begin position="3"/>
        <end position="241"/>
    </location>
</feature>
<dbReference type="PANTHER" id="PTHR47992">
    <property type="entry name" value="PROTEIN PHOSPHATASE"/>
    <property type="match status" value="1"/>
</dbReference>
<dbReference type="KEGG" id="ohi:H8790_06230"/>
<dbReference type="SMART" id="SM00332">
    <property type="entry name" value="PP2Cc"/>
    <property type="match status" value="1"/>
</dbReference>